<evidence type="ECO:0000313" key="6">
    <source>
        <dbReference type="EMBL" id="PZC79034.1"/>
    </source>
</evidence>
<evidence type="ECO:0000256" key="1">
    <source>
        <dbReference type="ARBA" id="ARBA00010963"/>
    </source>
</evidence>
<evidence type="ECO:0000256" key="2">
    <source>
        <dbReference type="ARBA" id="ARBA00020055"/>
    </source>
</evidence>
<dbReference type="Proteomes" id="UP000249218">
    <property type="component" value="Unassembled WGS sequence"/>
</dbReference>
<dbReference type="GO" id="GO:0019901">
    <property type="term" value="F:protein kinase binding"/>
    <property type="evidence" value="ECO:0007669"/>
    <property type="project" value="TreeGrafter"/>
</dbReference>
<comment type="similarity">
    <text evidence="1">Belongs to the BORA family.</text>
</comment>
<evidence type="ECO:0000256" key="3">
    <source>
        <dbReference type="ARBA" id="ARBA00022618"/>
    </source>
</evidence>
<organism evidence="6 7">
    <name type="scientific">Helicoverpa armigera</name>
    <name type="common">Cotton bollworm</name>
    <name type="synonym">Heliothis armigera</name>
    <dbReference type="NCBI Taxonomy" id="29058"/>
    <lineage>
        <taxon>Eukaryota</taxon>
        <taxon>Metazoa</taxon>
        <taxon>Ecdysozoa</taxon>
        <taxon>Arthropoda</taxon>
        <taxon>Hexapoda</taxon>
        <taxon>Insecta</taxon>
        <taxon>Pterygota</taxon>
        <taxon>Neoptera</taxon>
        <taxon>Endopterygota</taxon>
        <taxon>Lepidoptera</taxon>
        <taxon>Glossata</taxon>
        <taxon>Ditrysia</taxon>
        <taxon>Noctuoidea</taxon>
        <taxon>Noctuidae</taxon>
        <taxon>Heliothinae</taxon>
        <taxon>Helicoverpa</taxon>
    </lineage>
</organism>
<dbReference type="PANTHER" id="PTHR14728">
    <property type="entry name" value="PROTEIN AURORA BOREALIS"/>
    <property type="match status" value="1"/>
</dbReference>
<keyword evidence="7" id="KW-1185">Reference proteome</keyword>
<keyword evidence="4" id="KW-0498">Mitosis</keyword>
<reference evidence="6 7" key="1">
    <citation type="journal article" date="2017" name="BMC Biol.">
        <title>Genomic innovations, transcriptional plasticity and gene loss underlying the evolution and divergence of two highly polyphagous and invasive Helicoverpa pest species.</title>
        <authorList>
            <person name="Pearce S.L."/>
            <person name="Clarke D.F."/>
            <person name="East P.D."/>
            <person name="Elfekih S."/>
            <person name="Gordon K.H."/>
            <person name="Jermiin L.S."/>
            <person name="McGaughran A."/>
            <person name="Oakeshott J.G."/>
            <person name="Papanikolaou A."/>
            <person name="Perera O.P."/>
            <person name="Rane R.V."/>
            <person name="Richards S."/>
            <person name="Tay W.T."/>
            <person name="Walsh T.K."/>
            <person name="Anderson A."/>
            <person name="Anderson C.J."/>
            <person name="Asgari S."/>
            <person name="Board P.G."/>
            <person name="Bretschneider A."/>
            <person name="Campbell P.M."/>
            <person name="Chertemps T."/>
            <person name="Christeller J.T."/>
            <person name="Coppin C.W."/>
            <person name="Downes S.J."/>
            <person name="Duan G."/>
            <person name="Farnsworth C.A."/>
            <person name="Good R.T."/>
            <person name="Han L.B."/>
            <person name="Han Y.C."/>
            <person name="Hatje K."/>
            <person name="Horne I."/>
            <person name="Huang Y.P."/>
            <person name="Hughes D.S."/>
            <person name="Jacquin-Joly E."/>
            <person name="James W."/>
            <person name="Jhangiani S."/>
            <person name="Kollmar M."/>
            <person name="Kuwar S.S."/>
            <person name="Li S."/>
            <person name="Liu N.Y."/>
            <person name="Maibeche M.T."/>
            <person name="Miller J.R."/>
            <person name="Montagne N."/>
            <person name="Perry T."/>
            <person name="Qu J."/>
            <person name="Song S.V."/>
            <person name="Sutton G.G."/>
            <person name="Vogel H."/>
            <person name="Walenz B.P."/>
            <person name="Xu W."/>
            <person name="Zhang H.J."/>
            <person name="Zou Z."/>
            <person name="Batterham P."/>
            <person name="Edwards O.R."/>
            <person name="Feyereisen R."/>
            <person name="Gibbs R.A."/>
            <person name="Heckel D.G."/>
            <person name="McGrath A."/>
            <person name="Robin C."/>
            <person name="Scherer S.E."/>
            <person name="Worley K.C."/>
            <person name="Wu Y.D."/>
        </authorList>
    </citation>
    <scope>NUCLEOTIDE SEQUENCE [LARGE SCALE GENOMIC DNA]</scope>
    <source>
        <strain evidence="6">Harm_GR_Male_#8</strain>
        <tissue evidence="6">Whole organism</tissue>
    </source>
</reference>
<proteinExistence type="inferred from homology"/>
<dbReference type="GO" id="GO:0005634">
    <property type="term" value="C:nucleus"/>
    <property type="evidence" value="ECO:0007669"/>
    <property type="project" value="TreeGrafter"/>
</dbReference>
<dbReference type="AlphaFoldDB" id="A0A2W1BZL5"/>
<evidence type="ECO:0000256" key="4">
    <source>
        <dbReference type="ARBA" id="ARBA00022776"/>
    </source>
</evidence>
<keyword evidence="3" id="KW-0132">Cell division</keyword>
<evidence type="ECO:0000313" key="7">
    <source>
        <dbReference type="Proteomes" id="UP000249218"/>
    </source>
</evidence>
<evidence type="ECO:0000256" key="5">
    <source>
        <dbReference type="ARBA" id="ARBA00023306"/>
    </source>
</evidence>
<gene>
    <name evidence="6" type="primary">HaOG216985</name>
    <name evidence="6" type="ORF">B5X24_HaOG216985</name>
</gene>
<dbReference type="PRINTS" id="PR02038">
    <property type="entry name" value="AURORABORA"/>
</dbReference>
<keyword evidence="5" id="KW-0131">Cell cycle</keyword>
<protein>
    <recommendedName>
        <fullName evidence="2">Protein aurora borealis</fullName>
    </recommendedName>
</protein>
<dbReference type="GO" id="GO:0060236">
    <property type="term" value="P:regulation of mitotic spindle organization"/>
    <property type="evidence" value="ECO:0007669"/>
    <property type="project" value="TreeGrafter"/>
</dbReference>
<name>A0A2W1BZL5_HELAM</name>
<dbReference type="OrthoDB" id="10020858at2759"/>
<dbReference type="InterPro" id="IPR023252">
    <property type="entry name" value="Aurora_borealis_protein"/>
</dbReference>
<sequence length="699" mass="78138">MGDKNDCQNIVYKSTPPPTNRKVRNPFDKALIDKLHKPICSPGMCKIYKKKSNGSFRWDIDQACTLVPADIVACNSQFEPTPDPALEKIAEEATDRFFSQEMVMPSPLIESSKKVKPLLQTSAESSIHINSIIKEKIVVTKEVSAQTVLTLPPELPPELELLLQPFCTFTQEQNMSGEYEITANGSLRRKLFFEEHSDMEHYDSEQTDDEVHVEQRPPSSYEAHTPIVFSPDLSRDFVSKGMKRTFGTPLKKGTSGNCSSKPCYRNKILDVVDFGEPCFSPIEFRTPRRTGTVQCQGSATSSSLASISPVLKVSSSDEEKNNFTSPETETMATCLDCIDAEPKGEKKGPCFCKLTPNKIKRSTSLKESPHKTRKSSFSFSEKRSLSMSSLHRSRSVQKLDFSMDMSVDGSFHNHSQADSESSSPHKKEAVWSLVEETSIQHLVKVETAKCLSSGVQSSTKIHSINVIDDTPIKGKSKSNIRAHEISKIRAPMPLSPLHMSLDSSLDNSYNPLSLEDKKIDFNKVDLKLLTENISQFDYTTNNMTKVGGDSSTSFKRVDSGFNENTFYANASSYYESAIKPSELTVTNVSKTNNKNALKEISNIPWMRVDSGFKDECSSDGTQFYPVHENSVKKFTGFHFSEAKIDEKENLGAEDFDKFLVQSTNKSETMSMSDIFTDDMTFNCNFSSTPSKNKTRKVLS</sequence>
<dbReference type="GO" id="GO:0005737">
    <property type="term" value="C:cytoplasm"/>
    <property type="evidence" value="ECO:0007669"/>
    <property type="project" value="TreeGrafter"/>
</dbReference>
<accession>A0A2W1BZL5</accession>
<dbReference type="GO" id="GO:0051301">
    <property type="term" value="P:cell division"/>
    <property type="evidence" value="ECO:0007669"/>
    <property type="project" value="UniProtKB-KW"/>
</dbReference>
<dbReference type="Pfam" id="PF15280">
    <property type="entry name" value="BORA_N"/>
    <property type="match status" value="1"/>
</dbReference>
<dbReference type="PANTHER" id="PTHR14728:SF2">
    <property type="entry name" value="PROTEIN AURORA BOREALIS"/>
    <property type="match status" value="1"/>
</dbReference>
<dbReference type="GO" id="GO:0007088">
    <property type="term" value="P:regulation of mitotic nuclear division"/>
    <property type="evidence" value="ECO:0007669"/>
    <property type="project" value="TreeGrafter"/>
</dbReference>
<dbReference type="EMBL" id="KZ149892">
    <property type="protein sequence ID" value="PZC79034.1"/>
    <property type="molecule type" value="Genomic_DNA"/>
</dbReference>